<dbReference type="EMBL" id="AWSV01000083">
    <property type="protein sequence ID" value="ERI85635.1"/>
    <property type="molecule type" value="Genomic_DNA"/>
</dbReference>
<dbReference type="AlphaFoldDB" id="U2CM76"/>
<accession>U2CM76</accession>
<evidence type="ECO:0000256" key="1">
    <source>
        <dbReference type="SAM" id="Phobius"/>
    </source>
</evidence>
<evidence type="ECO:0000313" key="3">
    <source>
        <dbReference type="Proteomes" id="UP000016496"/>
    </source>
</evidence>
<keyword evidence="1" id="KW-1133">Transmembrane helix</keyword>
<dbReference type="Proteomes" id="UP000016496">
    <property type="component" value="Unassembled WGS sequence"/>
</dbReference>
<reference evidence="2 3" key="1">
    <citation type="submission" date="2013-08" db="EMBL/GenBank/DDBJ databases">
        <authorList>
            <person name="Weinstock G."/>
            <person name="Sodergren E."/>
            <person name="Wylie T."/>
            <person name="Fulton L."/>
            <person name="Fulton R."/>
            <person name="Fronick C."/>
            <person name="O'Laughlin M."/>
            <person name="Godfrey J."/>
            <person name="Miner T."/>
            <person name="Herter B."/>
            <person name="Appelbaum E."/>
            <person name="Cordes M."/>
            <person name="Lek S."/>
            <person name="Wollam A."/>
            <person name="Pepin K.H."/>
            <person name="Palsikar V.B."/>
            <person name="Mitreva M."/>
            <person name="Wilson R.K."/>
        </authorList>
    </citation>
    <scope>NUCLEOTIDE SEQUENCE [LARGE SCALE GENOMIC DNA]</scope>
    <source>
        <strain evidence="2 3">F0041</strain>
    </source>
</reference>
<dbReference type="PATRIC" id="fig|1321819.3.peg.1385"/>
<proteinExistence type="predicted"/>
<name>U2CM76_9BACE</name>
<comment type="caution">
    <text evidence="2">The sequence shown here is derived from an EMBL/GenBank/DDBJ whole genome shotgun (WGS) entry which is preliminary data.</text>
</comment>
<dbReference type="HOGENOM" id="CLU_3149650_0_0_10"/>
<sequence>MITHVIYNLTIITICCSFNMSFVIRRLSLYNLHLFIPGLSILVLDELK</sequence>
<evidence type="ECO:0000313" key="2">
    <source>
        <dbReference type="EMBL" id="ERI85635.1"/>
    </source>
</evidence>
<organism evidence="2 3">
    <name type="scientific">Bacteroides pyogenes F0041</name>
    <dbReference type="NCBI Taxonomy" id="1321819"/>
    <lineage>
        <taxon>Bacteria</taxon>
        <taxon>Pseudomonadati</taxon>
        <taxon>Bacteroidota</taxon>
        <taxon>Bacteroidia</taxon>
        <taxon>Bacteroidales</taxon>
        <taxon>Bacteroidaceae</taxon>
        <taxon>Bacteroides</taxon>
    </lineage>
</organism>
<protein>
    <submittedName>
        <fullName evidence="2">Uncharacterized protein</fullName>
    </submittedName>
</protein>
<keyword evidence="1" id="KW-0812">Transmembrane</keyword>
<gene>
    <name evidence="2" type="ORF">HMPREF1981_01505</name>
</gene>
<feature type="transmembrane region" description="Helical" evidence="1">
    <location>
        <begin position="6"/>
        <end position="24"/>
    </location>
</feature>
<keyword evidence="1" id="KW-0472">Membrane</keyword>